<dbReference type="InterPro" id="IPR030700">
    <property type="entry name" value="N-end_Aminoacyl_Trfase"/>
</dbReference>
<accession>A0ABV7ZWY6</accession>
<dbReference type="PIRSF" id="PIRSF037208">
    <property type="entry name" value="ATE_pro_prd"/>
    <property type="match status" value="1"/>
</dbReference>
<evidence type="ECO:0000259" key="5">
    <source>
        <dbReference type="Pfam" id="PF04376"/>
    </source>
</evidence>
<sequence>MRFYKTSPHECSYIKGRQAETVFLNPEIEVSPALYEQLNQVGFRRSGTHIYRPDCHACNQCLSLRILASEFRPARRHRRLWKKTDPILQWSVRPVHYEDAYWQLYARYINARHSSGDMYPPVQEDFYRFLFQRSDYGFLLEARQDNELVLVMVVDQFRTGLSAVYSFFCPDRPEWSLGTVAILQLIRAAQELNMPYVYLGYWLSDVPNMQYKATFAPAEIFHNGKWEPLIESTLT</sequence>
<comment type="caution">
    <text evidence="7">The sequence shown here is derived from an EMBL/GenBank/DDBJ whole genome shotgun (WGS) entry which is preliminary data.</text>
</comment>
<evidence type="ECO:0000313" key="8">
    <source>
        <dbReference type="Proteomes" id="UP001595617"/>
    </source>
</evidence>
<name>A0ABV7ZWY6_9GAMM</name>
<dbReference type="GO" id="GO:0004057">
    <property type="term" value="F:arginyl-tRNA--protein transferase activity"/>
    <property type="evidence" value="ECO:0007669"/>
    <property type="project" value="UniProtKB-EC"/>
</dbReference>
<feature type="domain" description="N-end rule aminoacyl transferase C-terminal" evidence="6">
    <location>
        <begin position="102"/>
        <end position="221"/>
    </location>
</feature>
<evidence type="ECO:0000256" key="3">
    <source>
        <dbReference type="ARBA" id="ARBA00023315"/>
    </source>
</evidence>
<dbReference type="PANTHER" id="PTHR21367:SF1">
    <property type="entry name" value="ARGINYL-TRNA--PROTEIN TRANSFERASE 1"/>
    <property type="match status" value="1"/>
</dbReference>
<dbReference type="InterPro" id="IPR007471">
    <property type="entry name" value="N-end_Aminoacyl_Trfase_N"/>
</dbReference>
<dbReference type="NCBIfam" id="NF002342">
    <property type="entry name" value="PRK01305.1-3"/>
    <property type="match status" value="1"/>
</dbReference>
<dbReference type="Proteomes" id="UP001595617">
    <property type="component" value="Unassembled WGS sequence"/>
</dbReference>
<comment type="similarity">
    <text evidence="4">Belongs to the R-transferase family. Bpt subfamily.</text>
</comment>
<dbReference type="NCBIfam" id="NF002346">
    <property type="entry name" value="PRK01305.2-3"/>
    <property type="match status" value="1"/>
</dbReference>
<keyword evidence="3 4" id="KW-0012">Acyltransferase</keyword>
<dbReference type="InterPro" id="IPR016181">
    <property type="entry name" value="Acyl_CoA_acyltransferase"/>
</dbReference>
<comment type="catalytic activity">
    <reaction evidence="4">
        <text>N-terminal L-glutamyl-[protein] + L-leucyl-tRNA(Leu) = N-terminal L-leucyl-L-glutamyl-[protein] + tRNA(Leu) + H(+)</text>
        <dbReference type="Rhea" id="RHEA:50412"/>
        <dbReference type="Rhea" id="RHEA-COMP:9613"/>
        <dbReference type="Rhea" id="RHEA-COMP:9622"/>
        <dbReference type="Rhea" id="RHEA-COMP:12664"/>
        <dbReference type="Rhea" id="RHEA-COMP:12668"/>
        <dbReference type="ChEBI" id="CHEBI:15378"/>
        <dbReference type="ChEBI" id="CHEBI:64721"/>
        <dbReference type="ChEBI" id="CHEBI:78442"/>
        <dbReference type="ChEBI" id="CHEBI:78494"/>
        <dbReference type="ChEBI" id="CHEBI:133041"/>
        <dbReference type="EC" id="2.3.2.29"/>
    </reaction>
</comment>
<keyword evidence="1 4" id="KW-0963">Cytoplasm</keyword>
<gene>
    <name evidence="4" type="primary">bpt</name>
    <name evidence="7" type="ORF">ACFOOG_09355</name>
</gene>
<evidence type="ECO:0000256" key="4">
    <source>
        <dbReference type="HAMAP-Rule" id="MF_00689"/>
    </source>
</evidence>
<dbReference type="PANTHER" id="PTHR21367">
    <property type="entry name" value="ARGININE-TRNA-PROTEIN TRANSFERASE 1"/>
    <property type="match status" value="1"/>
</dbReference>
<comment type="function">
    <text evidence="4">Functions in the N-end rule pathway of protein degradation where it conjugates Leu from its aminoacyl-tRNA to the N-termini of proteins containing an N-terminal aspartate or glutamate.</text>
</comment>
<feature type="domain" description="N-end aminoacyl transferase N-terminal" evidence="5">
    <location>
        <begin position="9"/>
        <end position="79"/>
    </location>
</feature>
<evidence type="ECO:0000259" key="6">
    <source>
        <dbReference type="Pfam" id="PF04377"/>
    </source>
</evidence>
<evidence type="ECO:0000256" key="2">
    <source>
        <dbReference type="ARBA" id="ARBA00022679"/>
    </source>
</evidence>
<dbReference type="Pfam" id="PF04376">
    <property type="entry name" value="ATE_N"/>
    <property type="match status" value="1"/>
</dbReference>
<dbReference type="EMBL" id="JBHRYR010000003">
    <property type="protein sequence ID" value="MFC3853034.1"/>
    <property type="molecule type" value="Genomic_DNA"/>
</dbReference>
<protein>
    <recommendedName>
        <fullName evidence="4">Aspartate/glutamate leucyltransferase</fullName>
        <ecNumber evidence="4">2.3.2.29</ecNumber>
    </recommendedName>
</protein>
<dbReference type="InterPro" id="IPR017138">
    <property type="entry name" value="Asp_Glu_LeuTrfase"/>
</dbReference>
<proteinExistence type="inferred from homology"/>
<dbReference type="HAMAP" id="MF_00689">
    <property type="entry name" value="Bpt"/>
    <property type="match status" value="1"/>
</dbReference>
<organism evidence="7 8">
    <name type="scientific">Saccharospirillum mangrovi</name>
    <dbReference type="NCBI Taxonomy" id="2161747"/>
    <lineage>
        <taxon>Bacteria</taxon>
        <taxon>Pseudomonadati</taxon>
        <taxon>Pseudomonadota</taxon>
        <taxon>Gammaproteobacteria</taxon>
        <taxon>Oceanospirillales</taxon>
        <taxon>Saccharospirillaceae</taxon>
        <taxon>Saccharospirillum</taxon>
    </lineage>
</organism>
<dbReference type="SUPFAM" id="SSF55729">
    <property type="entry name" value="Acyl-CoA N-acyltransferases (Nat)"/>
    <property type="match status" value="1"/>
</dbReference>
<dbReference type="RefSeq" id="WP_380695805.1">
    <property type="nucleotide sequence ID" value="NZ_JBHRYR010000003.1"/>
</dbReference>
<dbReference type="Pfam" id="PF04377">
    <property type="entry name" value="ATE_C"/>
    <property type="match status" value="1"/>
</dbReference>
<reference evidence="8" key="1">
    <citation type="journal article" date="2019" name="Int. J. Syst. Evol. Microbiol.">
        <title>The Global Catalogue of Microorganisms (GCM) 10K type strain sequencing project: providing services to taxonomists for standard genome sequencing and annotation.</title>
        <authorList>
            <consortium name="The Broad Institute Genomics Platform"/>
            <consortium name="The Broad Institute Genome Sequencing Center for Infectious Disease"/>
            <person name="Wu L."/>
            <person name="Ma J."/>
        </authorList>
    </citation>
    <scope>NUCLEOTIDE SEQUENCE [LARGE SCALE GENOMIC DNA]</scope>
    <source>
        <strain evidence="8">IBRC 10765</strain>
    </source>
</reference>
<evidence type="ECO:0000256" key="1">
    <source>
        <dbReference type="ARBA" id="ARBA00022490"/>
    </source>
</evidence>
<dbReference type="NCBIfam" id="NF002341">
    <property type="entry name" value="PRK01305.1-1"/>
    <property type="match status" value="1"/>
</dbReference>
<dbReference type="EC" id="2.3.2.29" evidence="4"/>
<keyword evidence="8" id="KW-1185">Reference proteome</keyword>
<evidence type="ECO:0000313" key="7">
    <source>
        <dbReference type="EMBL" id="MFC3853034.1"/>
    </source>
</evidence>
<dbReference type="InterPro" id="IPR007472">
    <property type="entry name" value="N-end_Aminoacyl_Trfase_C"/>
</dbReference>
<comment type="catalytic activity">
    <reaction evidence="4">
        <text>N-terminal L-aspartyl-[protein] + L-leucyl-tRNA(Leu) = N-terminal L-leucyl-L-aspartyl-[protein] + tRNA(Leu) + H(+)</text>
        <dbReference type="Rhea" id="RHEA:50420"/>
        <dbReference type="Rhea" id="RHEA-COMP:9613"/>
        <dbReference type="Rhea" id="RHEA-COMP:9622"/>
        <dbReference type="Rhea" id="RHEA-COMP:12669"/>
        <dbReference type="Rhea" id="RHEA-COMP:12674"/>
        <dbReference type="ChEBI" id="CHEBI:15378"/>
        <dbReference type="ChEBI" id="CHEBI:64720"/>
        <dbReference type="ChEBI" id="CHEBI:78442"/>
        <dbReference type="ChEBI" id="CHEBI:78494"/>
        <dbReference type="ChEBI" id="CHEBI:133042"/>
        <dbReference type="EC" id="2.3.2.29"/>
    </reaction>
</comment>
<keyword evidence="2 4" id="KW-0808">Transferase</keyword>
<comment type="subcellular location">
    <subcellularLocation>
        <location evidence="4">Cytoplasm</location>
    </subcellularLocation>
</comment>